<dbReference type="NCBIfam" id="TIGR01030">
    <property type="entry name" value="rpmH_bact"/>
    <property type="match status" value="1"/>
</dbReference>
<dbReference type="PANTHER" id="PTHR14503">
    <property type="entry name" value="MITOCHONDRIAL RIBOSOMAL PROTEIN 34 FAMILY MEMBER"/>
    <property type="match status" value="1"/>
</dbReference>
<dbReference type="GO" id="GO:0006412">
    <property type="term" value="P:translation"/>
    <property type="evidence" value="ECO:0007669"/>
    <property type="project" value="InterPro"/>
</dbReference>
<dbReference type="Pfam" id="PF00468">
    <property type="entry name" value="Ribosomal_L34"/>
    <property type="match status" value="1"/>
</dbReference>
<evidence type="ECO:0000256" key="1">
    <source>
        <dbReference type="ARBA" id="ARBA00010111"/>
    </source>
</evidence>
<sequence length="147" mass="16934">MLNRWTIERNSIGWECRFGTLATEKAHPVSCQLTVENIPGAQSSTDNFSQCSYDFVDTLKKVNIILESNIVNISRQASNQLSSAVTATSVWSPWGLTFVRNRMRYHFPHANERKRIKKHGWLTRMSTPNGRKILQRRILKGKHVLSH</sequence>
<reference evidence="6 7" key="1">
    <citation type="submission" date="2016-03" db="EMBL/GenBank/DDBJ databases">
        <title>Cyphomyrmex costatus WGS genome.</title>
        <authorList>
            <person name="Nygaard S."/>
            <person name="Hu H."/>
            <person name="Boomsma J."/>
            <person name="Zhang G."/>
        </authorList>
    </citation>
    <scope>NUCLEOTIDE SEQUENCE [LARGE SCALE GENOMIC DNA]</scope>
    <source>
        <strain evidence="6">MS0001</strain>
        <tissue evidence="6">Whole body</tissue>
    </source>
</reference>
<evidence type="ECO:0000256" key="5">
    <source>
        <dbReference type="ARBA" id="ARBA00035434"/>
    </source>
</evidence>
<evidence type="ECO:0000313" key="6">
    <source>
        <dbReference type="EMBL" id="KYN08110.1"/>
    </source>
</evidence>
<evidence type="ECO:0000256" key="2">
    <source>
        <dbReference type="ARBA" id="ARBA00022980"/>
    </source>
</evidence>
<dbReference type="InterPro" id="IPR000271">
    <property type="entry name" value="Ribosomal_bL34"/>
</dbReference>
<evidence type="ECO:0000256" key="4">
    <source>
        <dbReference type="ARBA" id="ARBA00035274"/>
    </source>
</evidence>
<organism evidence="6 7">
    <name type="scientific">Cyphomyrmex costatus</name>
    <dbReference type="NCBI Taxonomy" id="456900"/>
    <lineage>
        <taxon>Eukaryota</taxon>
        <taxon>Metazoa</taxon>
        <taxon>Ecdysozoa</taxon>
        <taxon>Arthropoda</taxon>
        <taxon>Hexapoda</taxon>
        <taxon>Insecta</taxon>
        <taxon>Pterygota</taxon>
        <taxon>Neoptera</taxon>
        <taxon>Endopterygota</taxon>
        <taxon>Hymenoptera</taxon>
        <taxon>Apocrita</taxon>
        <taxon>Aculeata</taxon>
        <taxon>Formicoidea</taxon>
        <taxon>Formicidae</taxon>
        <taxon>Myrmicinae</taxon>
        <taxon>Cyphomyrmex</taxon>
    </lineage>
</organism>
<gene>
    <name evidence="6" type="ORF">ALC62_00955</name>
</gene>
<dbReference type="AlphaFoldDB" id="A0A195D5D9"/>
<proteinExistence type="inferred from homology"/>
<dbReference type="Gene3D" id="1.10.287.3980">
    <property type="match status" value="1"/>
</dbReference>
<dbReference type="EMBL" id="KQ976818">
    <property type="protein sequence ID" value="KYN08110.1"/>
    <property type="molecule type" value="Genomic_DNA"/>
</dbReference>
<evidence type="ECO:0000313" key="7">
    <source>
        <dbReference type="Proteomes" id="UP000078542"/>
    </source>
</evidence>
<dbReference type="GO" id="GO:0005762">
    <property type="term" value="C:mitochondrial large ribosomal subunit"/>
    <property type="evidence" value="ECO:0007669"/>
    <property type="project" value="TreeGrafter"/>
</dbReference>
<keyword evidence="7" id="KW-1185">Reference proteome</keyword>
<evidence type="ECO:0000256" key="3">
    <source>
        <dbReference type="ARBA" id="ARBA00023274"/>
    </source>
</evidence>
<keyword evidence="3" id="KW-0687">Ribonucleoprotein</keyword>
<dbReference type="FunFam" id="1.10.287.3980:FF:000001">
    <property type="entry name" value="Mitochondrial ribosomal protein L34"/>
    <property type="match status" value="1"/>
</dbReference>
<dbReference type="GO" id="GO:0003735">
    <property type="term" value="F:structural constituent of ribosome"/>
    <property type="evidence" value="ECO:0007669"/>
    <property type="project" value="InterPro"/>
</dbReference>
<protein>
    <recommendedName>
        <fullName evidence="4">Large ribosomal subunit protein bL34m</fullName>
    </recommendedName>
    <alternativeName>
        <fullName evidence="5">39S ribosomal protein L34, mitochondrial</fullName>
    </alternativeName>
</protein>
<accession>A0A195D5D9</accession>
<dbReference type="PANTHER" id="PTHR14503:SF4">
    <property type="entry name" value="LARGE RIBOSOMAL SUBUNIT PROTEIN BL34M"/>
    <property type="match status" value="1"/>
</dbReference>
<dbReference type="Proteomes" id="UP000078542">
    <property type="component" value="Unassembled WGS sequence"/>
</dbReference>
<name>A0A195D5D9_9HYME</name>
<comment type="similarity">
    <text evidence="1">Belongs to the bacterial ribosomal protein bL34 family.</text>
</comment>
<keyword evidence="2 6" id="KW-0689">Ribosomal protein</keyword>